<evidence type="ECO:0000256" key="3">
    <source>
        <dbReference type="ARBA" id="ARBA00022691"/>
    </source>
</evidence>
<dbReference type="GO" id="GO:1904047">
    <property type="term" value="F:S-adenosyl-L-methionine binding"/>
    <property type="evidence" value="ECO:0007669"/>
    <property type="project" value="TreeGrafter"/>
</dbReference>
<proteinExistence type="predicted"/>
<evidence type="ECO:0000256" key="1">
    <source>
        <dbReference type="ARBA" id="ARBA00022603"/>
    </source>
</evidence>
<name>A0A1I0TXQ9_9SPHI</name>
<reference evidence="5" key="1">
    <citation type="submission" date="2016-10" db="EMBL/GenBank/DDBJ databases">
        <authorList>
            <person name="Varghese N."/>
            <person name="Submissions S."/>
        </authorList>
    </citation>
    <scope>NUCLEOTIDE SEQUENCE [LARGE SCALE GENOMIC DNA]</scope>
    <source>
        <strain evidence="5">DSM 18130</strain>
    </source>
</reference>
<dbReference type="STRING" id="332999.SAMN04488511_1166"/>
<evidence type="ECO:0000313" key="4">
    <source>
        <dbReference type="EMBL" id="SFA56450.1"/>
    </source>
</evidence>
<accession>A0A1I0TXQ9</accession>
<organism evidence="4 5">
    <name type="scientific">Pedobacter suwonensis</name>
    <dbReference type="NCBI Taxonomy" id="332999"/>
    <lineage>
        <taxon>Bacteria</taxon>
        <taxon>Pseudomonadati</taxon>
        <taxon>Bacteroidota</taxon>
        <taxon>Sphingobacteriia</taxon>
        <taxon>Sphingobacteriales</taxon>
        <taxon>Sphingobacteriaceae</taxon>
        <taxon>Pedobacter</taxon>
    </lineage>
</organism>
<keyword evidence="2 4" id="KW-0808">Transferase</keyword>
<keyword evidence="5" id="KW-1185">Reference proteome</keyword>
<gene>
    <name evidence="4" type="ORF">SAMN04488511_1166</name>
</gene>
<evidence type="ECO:0000256" key="2">
    <source>
        <dbReference type="ARBA" id="ARBA00022679"/>
    </source>
</evidence>
<dbReference type="GO" id="GO:0032259">
    <property type="term" value="P:methylation"/>
    <property type="evidence" value="ECO:0007669"/>
    <property type="project" value="UniProtKB-KW"/>
</dbReference>
<dbReference type="PANTHER" id="PTHR30481:SF4">
    <property type="entry name" value="SITE-SPECIFIC DNA-METHYLTRANSFERASE (ADENINE-SPECIFIC)"/>
    <property type="match status" value="1"/>
</dbReference>
<dbReference type="PRINTS" id="PR00505">
    <property type="entry name" value="D12N6MTFRASE"/>
</dbReference>
<keyword evidence="1 4" id="KW-0489">Methyltransferase</keyword>
<dbReference type="AlphaFoldDB" id="A0A1I0TXQ9"/>
<keyword evidence="3" id="KW-0949">S-adenosyl-L-methionine</keyword>
<dbReference type="GO" id="GO:0043565">
    <property type="term" value="F:sequence-specific DNA binding"/>
    <property type="evidence" value="ECO:0007669"/>
    <property type="project" value="TreeGrafter"/>
</dbReference>
<dbReference type="Proteomes" id="UP000198836">
    <property type="component" value="Unassembled WGS sequence"/>
</dbReference>
<dbReference type="GO" id="GO:0009007">
    <property type="term" value="F:site-specific DNA-methyltransferase (adenine-specific) activity"/>
    <property type="evidence" value="ECO:0007669"/>
    <property type="project" value="UniProtKB-EC"/>
</dbReference>
<sequence length="98" mass="11207">MKTPLTYYGGKQTLAPLIASLIPEHVLYGEPFTGGGAVFFHKPPSVCEVINDTNGELVNFYQVIKEQFLPLQRMIKRTLHCRNAYRQAEVVYHNPRPF</sequence>
<dbReference type="GO" id="GO:0009307">
    <property type="term" value="P:DNA restriction-modification system"/>
    <property type="evidence" value="ECO:0007669"/>
    <property type="project" value="InterPro"/>
</dbReference>
<dbReference type="GO" id="GO:0006298">
    <property type="term" value="P:mismatch repair"/>
    <property type="evidence" value="ECO:0007669"/>
    <property type="project" value="TreeGrafter"/>
</dbReference>
<dbReference type="InterPro" id="IPR012327">
    <property type="entry name" value="MeTrfase_D12"/>
</dbReference>
<dbReference type="EMBL" id="FOJM01000016">
    <property type="protein sequence ID" value="SFA56450.1"/>
    <property type="molecule type" value="Genomic_DNA"/>
</dbReference>
<dbReference type="InterPro" id="IPR029063">
    <property type="entry name" value="SAM-dependent_MTases_sf"/>
</dbReference>
<dbReference type="Pfam" id="PF02086">
    <property type="entry name" value="MethyltransfD12"/>
    <property type="match status" value="1"/>
</dbReference>
<evidence type="ECO:0000313" key="5">
    <source>
        <dbReference type="Proteomes" id="UP000198836"/>
    </source>
</evidence>
<dbReference type="Gene3D" id="3.40.50.150">
    <property type="entry name" value="Vaccinia Virus protein VP39"/>
    <property type="match status" value="1"/>
</dbReference>
<dbReference type="PANTHER" id="PTHR30481">
    <property type="entry name" value="DNA ADENINE METHYLASE"/>
    <property type="match status" value="1"/>
</dbReference>
<protein>
    <submittedName>
        <fullName evidence="4">D12 class N6 adenine-specific DNA methyltransferase</fullName>
    </submittedName>
</protein>
<dbReference type="SUPFAM" id="SSF53335">
    <property type="entry name" value="S-adenosyl-L-methionine-dependent methyltransferases"/>
    <property type="match status" value="1"/>
</dbReference>